<dbReference type="Proteomes" id="UP000663879">
    <property type="component" value="Unassembled WGS sequence"/>
</dbReference>
<keyword evidence="1" id="KW-0479">Metal-binding</keyword>
<dbReference type="AlphaFoldDB" id="A0A814MSG3"/>
<name>A0A814MSG3_9BILA</name>
<evidence type="ECO:0000256" key="1">
    <source>
        <dbReference type="PROSITE-ProRule" id="PRU00325"/>
    </source>
</evidence>
<proteinExistence type="predicted"/>
<sequence>MIEKTNKIYILKPSTLLKYTKRKKISKSENQKEPKGTKTNDDSLNDVDDDLKSNTFYQRIHTKKKRLSVLNFVKLMMARYYSMNRKTYFEDPEPNAKCKKFGYRYAKEQYFIKLDRDRWQFKFKETHVITRSTQNCTCKYFVKSGVCGHLLALNRLCKSDELVNKPKRGGQKKSKNSLIRD</sequence>
<evidence type="ECO:0000256" key="2">
    <source>
        <dbReference type="SAM" id="MobiDB-lite"/>
    </source>
</evidence>
<feature type="region of interest" description="Disordered" evidence="2">
    <location>
        <begin position="22"/>
        <end position="46"/>
    </location>
</feature>
<dbReference type="EMBL" id="CAJNOC010006638">
    <property type="protein sequence ID" value="CAF1082243.1"/>
    <property type="molecule type" value="Genomic_DNA"/>
</dbReference>
<feature type="compositionally biased region" description="Basic and acidic residues" evidence="2">
    <location>
        <begin position="26"/>
        <end position="41"/>
    </location>
</feature>
<dbReference type="GO" id="GO:0008270">
    <property type="term" value="F:zinc ion binding"/>
    <property type="evidence" value="ECO:0007669"/>
    <property type="project" value="UniProtKB-KW"/>
</dbReference>
<feature type="domain" description="SWIM-type" evidence="3">
    <location>
        <begin position="110"/>
        <end position="158"/>
    </location>
</feature>
<keyword evidence="1" id="KW-0862">Zinc</keyword>
<accession>A0A814MSG3</accession>
<evidence type="ECO:0000259" key="3">
    <source>
        <dbReference type="PROSITE" id="PS50966"/>
    </source>
</evidence>
<protein>
    <recommendedName>
        <fullName evidence="3">SWIM-type domain-containing protein</fullName>
    </recommendedName>
</protein>
<organism evidence="4 5">
    <name type="scientific">Brachionus calyciflorus</name>
    <dbReference type="NCBI Taxonomy" id="104777"/>
    <lineage>
        <taxon>Eukaryota</taxon>
        <taxon>Metazoa</taxon>
        <taxon>Spiralia</taxon>
        <taxon>Gnathifera</taxon>
        <taxon>Rotifera</taxon>
        <taxon>Eurotatoria</taxon>
        <taxon>Monogononta</taxon>
        <taxon>Pseudotrocha</taxon>
        <taxon>Ploima</taxon>
        <taxon>Brachionidae</taxon>
        <taxon>Brachionus</taxon>
    </lineage>
</organism>
<evidence type="ECO:0000313" key="4">
    <source>
        <dbReference type="EMBL" id="CAF1082243.1"/>
    </source>
</evidence>
<dbReference type="InterPro" id="IPR007527">
    <property type="entry name" value="Znf_SWIM"/>
</dbReference>
<comment type="caution">
    <text evidence="4">The sequence shown here is derived from an EMBL/GenBank/DDBJ whole genome shotgun (WGS) entry which is preliminary data.</text>
</comment>
<dbReference type="PROSITE" id="PS50966">
    <property type="entry name" value="ZF_SWIM"/>
    <property type="match status" value="1"/>
</dbReference>
<keyword evidence="1" id="KW-0863">Zinc-finger</keyword>
<reference evidence="4" key="1">
    <citation type="submission" date="2021-02" db="EMBL/GenBank/DDBJ databases">
        <authorList>
            <person name="Nowell W R."/>
        </authorList>
    </citation>
    <scope>NUCLEOTIDE SEQUENCE</scope>
    <source>
        <strain evidence="4">Ploen Becks lab</strain>
    </source>
</reference>
<evidence type="ECO:0000313" key="5">
    <source>
        <dbReference type="Proteomes" id="UP000663879"/>
    </source>
</evidence>
<keyword evidence="5" id="KW-1185">Reference proteome</keyword>
<gene>
    <name evidence="4" type="ORF">OXX778_LOCUS20248</name>
</gene>